<dbReference type="Gene3D" id="3.40.309.10">
    <property type="entry name" value="Aldehyde Dehydrogenase, Chain A, domain 2"/>
    <property type="match status" value="1"/>
</dbReference>
<dbReference type="Gene3D" id="3.40.605.10">
    <property type="entry name" value="Aldehyde Dehydrogenase, Chain A, domain 1"/>
    <property type="match status" value="1"/>
</dbReference>
<dbReference type="RefSeq" id="WP_092888371.1">
    <property type="nucleotide sequence ID" value="NZ_CP061502.1"/>
</dbReference>
<dbReference type="PROSITE" id="PS00687">
    <property type="entry name" value="ALDEHYDE_DEHYDR_GLU"/>
    <property type="match status" value="1"/>
</dbReference>
<accession>A0A1H2YK25</accession>
<dbReference type="AlphaFoldDB" id="A0A1H2YK25"/>
<evidence type="ECO:0000313" key="7">
    <source>
        <dbReference type="Proteomes" id="UP000198539"/>
    </source>
</evidence>
<dbReference type="EMBL" id="FNOM01000005">
    <property type="protein sequence ID" value="SDX05612.1"/>
    <property type="molecule type" value="Genomic_DNA"/>
</dbReference>
<comment type="similarity">
    <text evidence="1 4">Belongs to the aldehyde dehydrogenase family.</text>
</comment>
<evidence type="ECO:0000256" key="3">
    <source>
        <dbReference type="PROSITE-ProRule" id="PRU10007"/>
    </source>
</evidence>
<dbReference type="GO" id="GO:0016620">
    <property type="term" value="F:oxidoreductase activity, acting on the aldehyde or oxo group of donors, NAD or NADP as acceptor"/>
    <property type="evidence" value="ECO:0007669"/>
    <property type="project" value="InterPro"/>
</dbReference>
<evidence type="ECO:0000256" key="4">
    <source>
        <dbReference type="RuleBase" id="RU003345"/>
    </source>
</evidence>
<sequence>MQHSTGAGRLQLPEKPREYAALIDGRFIPARDRELIGRDNPAHNHPVSLYPKATPEDLRDALSAARRTVDNRVWSGMSSADRARILLKVAALIDTHRVELREIECLEVGKPIGLVDREIGGAVAHWEYAATMARHSYGDTYDTFGNDALGLVMRNPVGVVSMITPWNYPLMINSQKLPFALAVGCSAVVKPSELTSGSALRLGELLMEAGIPAGVVNIIAGTGLDLGEGLCTAPEVDMVSFTGSTAVGRKIAAQAGEKLKKISLELGGKSAQIVCADADLELAAEKVALGATRNAGQACVGGTRLIVERSIADSFCAAVQAHVERLRIGDPLDPETTMGPLISAVQKTRVEGYIKEGERDGANRWTMETSHAKTLPGHFVQPTIFTEVRNDMSIAQDEIFGPVLTVTTFDAVSDAIDIANNSRYGLAAGVWSTNINKALQMGRRLDAGSIEVNTFLAGVPELPIVGHRDSGVGSERGRNAVQEFTELKTIQVQLSPV</sequence>
<feature type="domain" description="Aldehyde dehydrogenase" evidence="5">
    <location>
        <begin position="36"/>
        <end position="490"/>
    </location>
</feature>
<dbReference type="FunFam" id="3.40.605.10:FF:000007">
    <property type="entry name" value="NAD/NADP-dependent betaine aldehyde dehydrogenase"/>
    <property type="match status" value="1"/>
</dbReference>
<dbReference type="Proteomes" id="UP000198539">
    <property type="component" value="Unassembled WGS sequence"/>
</dbReference>
<gene>
    <name evidence="6" type="ORF">SAMN04488238_10539</name>
</gene>
<evidence type="ECO:0000256" key="1">
    <source>
        <dbReference type="ARBA" id="ARBA00009986"/>
    </source>
</evidence>
<dbReference type="InterPro" id="IPR016161">
    <property type="entry name" value="Ald_DH/histidinol_DH"/>
</dbReference>
<dbReference type="InterPro" id="IPR016163">
    <property type="entry name" value="Ald_DH_C"/>
</dbReference>
<dbReference type="Pfam" id="PF00171">
    <property type="entry name" value="Aldedh"/>
    <property type="match status" value="1"/>
</dbReference>
<evidence type="ECO:0000313" key="6">
    <source>
        <dbReference type="EMBL" id="SDX05612.1"/>
    </source>
</evidence>
<keyword evidence="2 4" id="KW-0560">Oxidoreductase</keyword>
<dbReference type="SUPFAM" id="SSF53720">
    <property type="entry name" value="ALDH-like"/>
    <property type="match status" value="1"/>
</dbReference>
<protein>
    <submittedName>
        <fullName evidence="6">Acyl-CoA reductase</fullName>
    </submittedName>
</protein>
<dbReference type="OrthoDB" id="9812625at2"/>
<dbReference type="STRING" id="564137.SAMN04488238_10539"/>
<evidence type="ECO:0000259" key="5">
    <source>
        <dbReference type="Pfam" id="PF00171"/>
    </source>
</evidence>
<dbReference type="InterPro" id="IPR015590">
    <property type="entry name" value="Aldehyde_DH_dom"/>
</dbReference>
<dbReference type="FunFam" id="3.40.309.10:FF:000012">
    <property type="entry name" value="Betaine aldehyde dehydrogenase"/>
    <property type="match status" value="1"/>
</dbReference>
<feature type="active site" evidence="3">
    <location>
        <position position="265"/>
    </location>
</feature>
<dbReference type="InterPro" id="IPR029510">
    <property type="entry name" value="Ald_DH_CS_GLU"/>
</dbReference>
<keyword evidence="7" id="KW-1185">Reference proteome</keyword>
<organism evidence="6 7">
    <name type="scientific">Roseicitreum antarcticum</name>
    <dbReference type="NCBI Taxonomy" id="564137"/>
    <lineage>
        <taxon>Bacteria</taxon>
        <taxon>Pseudomonadati</taxon>
        <taxon>Pseudomonadota</taxon>
        <taxon>Alphaproteobacteria</taxon>
        <taxon>Rhodobacterales</taxon>
        <taxon>Paracoccaceae</taxon>
        <taxon>Roseicitreum</taxon>
    </lineage>
</organism>
<reference evidence="6 7" key="1">
    <citation type="submission" date="2016-10" db="EMBL/GenBank/DDBJ databases">
        <authorList>
            <person name="de Groot N.N."/>
        </authorList>
    </citation>
    <scope>NUCLEOTIDE SEQUENCE [LARGE SCALE GENOMIC DNA]</scope>
    <source>
        <strain evidence="6 7">CGMCC 1.8894</strain>
    </source>
</reference>
<dbReference type="PANTHER" id="PTHR42804">
    <property type="entry name" value="ALDEHYDE DEHYDROGENASE"/>
    <property type="match status" value="1"/>
</dbReference>
<dbReference type="InterPro" id="IPR016162">
    <property type="entry name" value="Ald_DH_N"/>
</dbReference>
<evidence type="ECO:0000256" key="2">
    <source>
        <dbReference type="ARBA" id="ARBA00023002"/>
    </source>
</evidence>
<proteinExistence type="inferred from homology"/>
<dbReference type="PANTHER" id="PTHR42804:SF1">
    <property type="entry name" value="ALDEHYDE DEHYDROGENASE-RELATED"/>
    <property type="match status" value="1"/>
</dbReference>
<name>A0A1H2YK25_9RHOB</name>